<reference evidence="1 2" key="1">
    <citation type="submission" date="2024-01" db="EMBL/GenBank/DDBJ databases">
        <title>The genomes of 5 underutilized Papilionoideae crops provide insights into root nodulation and disease resistanc.</title>
        <authorList>
            <person name="Jiang F."/>
        </authorList>
    </citation>
    <scope>NUCLEOTIDE SEQUENCE [LARGE SCALE GENOMIC DNA]</scope>
    <source>
        <strain evidence="1">DUOXIRENSHENG_FW03</strain>
        <tissue evidence="1">Leaves</tissue>
    </source>
</reference>
<sequence>MPLVGSSDHSCLPLMGAANQARVVMLSSDLHCLPLVEGIEHTFVGGESVVDQLISCEETSQLVSQVAVHEDCIILVHGGAGYSHIEGSEYRSNEAKKCKSMEMARRGIGIGEEVRQGKGTGDVTS</sequence>
<comment type="caution">
    <text evidence="1">The sequence shown here is derived from an EMBL/GenBank/DDBJ whole genome shotgun (WGS) entry which is preliminary data.</text>
</comment>
<name>A0AAN9SG42_PSOTE</name>
<dbReference type="Proteomes" id="UP001386955">
    <property type="component" value="Unassembled WGS sequence"/>
</dbReference>
<evidence type="ECO:0000313" key="2">
    <source>
        <dbReference type="Proteomes" id="UP001386955"/>
    </source>
</evidence>
<evidence type="ECO:0000313" key="1">
    <source>
        <dbReference type="EMBL" id="KAK7393423.1"/>
    </source>
</evidence>
<gene>
    <name evidence="1" type="ORF">VNO78_21979</name>
</gene>
<proteinExistence type="predicted"/>
<protein>
    <submittedName>
        <fullName evidence="1">Uncharacterized protein</fullName>
    </submittedName>
</protein>
<accession>A0AAN9SG42</accession>
<organism evidence="1 2">
    <name type="scientific">Psophocarpus tetragonolobus</name>
    <name type="common">Winged bean</name>
    <name type="synonym">Dolichos tetragonolobus</name>
    <dbReference type="NCBI Taxonomy" id="3891"/>
    <lineage>
        <taxon>Eukaryota</taxon>
        <taxon>Viridiplantae</taxon>
        <taxon>Streptophyta</taxon>
        <taxon>Embryophyta</taxon>
        <taxon>Tracheophyta</taxon>
        <taxon>Spermatophyta</taxon>
        <taxon>Magnoliopsida</taxon>
        <taxon>eudicotyledons</taxon>
        <taxon>Gunneridae</taxon>
        <taxon>Pentapetalae</taxon>
        <taxon>rosids</taxon>
        <taxon>fabids</taxon>
        <taxon>Fabales</taxon>
        <taxon>Fabaceae</taxon>
        <taxon>Papilionoideae</taxon>
        <taxon>50 kb inversion clade</taxon>
        <taxon>NPAAA clade</taxon>
        <taxon>indigoferoid/millettioid clade</taxon>
        <taxon>Phaseoleae</taxon>
        <taxon>Psophocarpus</taxon>
    </lineage>
</organism>
<dbReference type="EMBL" id="JAYMYS010000005">
    <property type="protein sequence ID" value="KAK7393423.1"/>
    <property type="molecule type" value="Genomic_DNA"/>
</dbReference>
<dbReference type="AlphaFoldDB" id="A0AAN9SG42"/>
<keyword evidence="2" id="KW-1185">Reference proteome</keyword>